<dbReference type="OrthoDB" id="4802915at2759"/>
<dbReference type="RefSeq" id="XP_022475224.1">
    <property type="nucleotide sequence ID" value="XM_022618226.1"/>
</dbReference>
<dbReference type="AlphaFoldDB" id="A0A1G4B9W3"/>
<organism evidence="1 2">
    <name type="scientific">Colletotrichum orchidophilum</name>
    <dbReference type="NCBI Taxonomy" id="1209926"/>
    <lineage>
        <taxon>Eukaryota</taxon>
        <taxon>Fungi</taxon>
        <taxon>Dikarya</taxon>
        <taxon>Ascomycota</taxon>
        <taxon>Pezizomycotina</taxon>
        <taxon>Sordariomycetes</taxon>
        <taxon>Hypocreomycetidae</taxon>
        <taxon>Glomerellales</taxon>
        <taxon>Glomerellaceae</taxon>
        <taxon>Colletotrichum</taxon>
    </lineage>
</organism>
<keyword evidence="2" id="KW-1185">Reference proteome</keyword>
<dbReference type="EMBL" id="MJBS01000050">
    <property type="protein sequence ID" value="OHE98072.1"/>
    <property type="molecule type" value="Genomic_DNA"/>
</dbReference>
<sequence length="132" mass="14973">MHAREDSFRIDFSGGINALSIGVLESSLDICEKNFIQLARKIFPKASTKIGQWCQKLSQCIRFARFRGPRKSLHDRKPYEQMKVAVTSIDSKTSMSKLFTTYAGHENRRAEFGRSRSFLVREAAEITSAAPI</sequence>
<evidence type="ECO:0000313" key="1">
    <source>
        <dbReference type="EMBL" id="OHE98072.1"/>
    </source>
</evidence>
<comment type="caution">
    <text evidence="1">The sequence shown here is derived from an EMBL/GenBank/DDBJ whole genome shotgun (WGS) entry which is preliminary data.</text>
</comment>
<gene>
    <name evidence="1" type="ORF">CORC01_06586</name>
</gene>
<dbReference type="Gene3D" id="3.40.1090.10">
    <property type="entry name" value="Cytosolic phospholipase A2 catalytic domain"/>
    <property type="match status" value="1"/>
</dbReference>
<dbReference type="GeneID" id="34559736"/>
<name>A0A1G4B9W3_9PEZI</name>
<dbReference type="Proteomes" id="UP000176998">
    <property type="component" value="Unassembled WGS sequence"/>
</dbReference>
<reference evidence="1 2" key="1">
    <citation type="submission" date="2016-09" db="EMBL/GenBank/DDBJ databases">
        <authorList>
            <person name="Capua I."/>
            <person name="De Benedictis P."/>
            <person name="Joannis T."/>
            <person name="Lombin L.H."/>
            <person name="Cattoli G."/>
        </authorList>
    </citation>
    <scope>NUCLEOTIDE SEQUENCE [LARGE SCALE GENOMIC DNA]</scope>
    <source>
        <strain evidence="1 2">IMI 309357</strain>
    </source>
</reference>
<accession>A0A1G4B9W3</accession>
<evidence type="ECO:0000313" key="2">
    <source>
        <dbReference type="Proteomes" id="UP000176998"/>
    </source>
</evidence>
<proteinExistence type="predicted"/>
<protein>
    <submittedName>
        <fullName evidence="1">Uncharacterized protein</fullName>
    </submittedName>
</protein>
<dbReference type="STRING" id="1209926.A0A1G4B9W3"/>